<proteinExistence type="predicted"/>
<sequence>MSFKSNVVLLYINEVKYLAALRVINLNATQGNVERLTFVNHTEYHCVGKSKQSAPEYAVHYHRLNDNGLENLSHDQCCNVRHATLKGDKTFFSG</sequence>
<name>A0A1B0BE14_9MUSC</name>
<organism evidence="1 2">
    <name type="scientific">Glossina palpalis gambiensis</name>
    <dbReference type="NCBI Taxonomy" id="67801"/>
    <lineage>
        <taxon>Eukaryota</taxon>
        <taxon>Metazoa</taxon>
        <taxon>Ecdysozoa</taxon>
        <taxon>Arthropoda</taxon>
        <taxon>Hexapoda</taxon>
        <taxon>Insecta</taxon>
        <taxon>Pterygota</taxon>
        <taxon>Neoptera</taxon>
        <taxon>Endopterygota</taxon>
        <taxon>Diptera</taxon>
        <taxon>Brachycera</taxon>
        <taxon>Muscomorpha</taxon>
        <taxon>Hippoboscoidea</taxon>
        <taxon>Glossinidae</taxon>
        <taxon>Glossina</taxon>
    </lineage>
</organism>
<keyword evidence="2" id="KW-1185">Reference proteome</keyword>
<protein>
    <submittedName>
        <fullName evidence="1">Uncharacterized protein</fullName>
    </submittedName>
</protein>
<dbReference type="EnsemblMetazoa" id="GPPI027018-RA">
    <property type="protein sequence ID" value="GPPI027018-PA"/>
    <property type="gene ID" value="GPPI027018"/>
</dbReference>
<reference evidence="1" key="2">
    <citation type="submission" date="2020-05" db="UniProtKB">
        <authorList>
            <consortium name="EnsemblMetazoa"/>
        </authorList>
    </citation>
    <scope>IDENTIFICATION</scope>
    <source>
        <strain evidence="1">IAEA</strain>
    </source>
</reference>
<dbReference type="VEuPathDB" id="VectorBase:GPPI027018"/>
<reference evidence="2" key="1">
    <citation type="submission" date="2015-01" db="EMBL/GenBank/DDBJ databases">
        <authorList>
            <person name="Aksoy S."/>
            <person name="Warren W."/>
            <person name="Wilson R.K."/>
        </authorList>
    </citation>
    <scope>NUCLEOTIDE SEQUENCE [LARGE SCALE GENOMIC DNA]</scope>
    <source>
        <strain evidence="2">IAEA</strain>
    </source>
</reference>
<accession>A0A1B0BE14</accession>
<dbReference type="Proteomes" id="UP000092460">
    <property type="component" value="Unassembled WGS sequence"/>
</dbReference>
<dbReference type="EMBL" id="JXJN01012740">
    <property type="status" value="NOT_ANNOTATED_CDS"/>
    <property type="molecule type" value="Genomic_DNA"/>
</dbReference>
<evidence type="ECO:0000313" key="1">
    <source>
        <dbReference type="EnsemblMetazoa" id="GPPI027018-PA"/>
    </source>
</evidence>
<dbReference type="AlphaFoldDB" id="A0A1B0BE14"/>
<evidence type="ECO:0000313" key="2">
    <source>
        <dbReference type="Proteomes" id="UP000092460"/>
    </source>
</evidence>